<dbReference type="Gene3D" id="2.20.110.10">
    <property type="entry name" value="Histone H3 K4-specific methyltransferase SET7/9 N-terminal domain"/>
    <property type="match status" value="2"/>
</dbReference>
<dbReference type="SUPFAM" id="SSF82185">
    <property type="entry name" value="Histone H3 K4-specific methyltransferase SET7/9 N-terminal domain"/>
    <property type="match status" value="1"/>
</dbReference>
<keyword evidence="2" id="KW-1185">Reference proteome</keyword>
<gene>
    <name evidence="1" type="ORF">SAMN06265376_109111</name>
</gene>
<dbReference type="Proteomes" id="UP000198379">
    <property type="component" value="Unassembled WGS sequence"/>
</dbReference>
<proteinExistence type="predicted"/>
<protein>
    <submittedName>
        <fullName evidence="1">Antitoxin component YwqK of the YwqJK toxin-antitoxin module</fullName>
    </submittedName>
</protein>
<dbReference type="Pfam" id="PF07661">
    <property type="entry name" value="MORN_2"/>
    <property type="match status" value="3"/>
</dbReference>
<dbReference type="EMBL" id="FZNY01000009">
    <property type="protein sequence ID" value="SNS26560.1"/>
    <property type="molecule type" value="Genomic_DNA"/>
</dbReference>
<name>A0A239D2I5_9FLAO</name>
<sequence>MQAIIKEAQAPLIKRGLLFLVFLNLYACAKTNKETITVSEQQIVYKKIKEIEIAKDALILHPEKGMWYYQDSPYNGYAIHYDTNGNLRERIGYFEGKKEGVAKKWFEDGQLQKTSYYSANKLYGEEKIWWSNGTIAAQLNYNNGYKNGTQQRWYANGQISRKTHYTLGKEEGIQQAWLENGKIYINYEAKNGRSFGLRKAKLCYALEDEVVQR</sequence>
<reference evidence="1 2" key="1">
    <citation type="submission" date="2017-06" db="EMBL/GenBank/DDBJ databases">
        <authorList>
            <person name="Kim H.J."/>
            <person name="Triplett B.A."/>
        </authorList>
    </citation>
    <scope>NUCLEOTIDE SEQUENCE [LARGE SCALE GENOMIC DNA]</scope>
    <source>
        <strain evidence="1 2">DSM 25597</strain>
    </source>
</reference>
<dbReference type="InterPro" id="IPR011652">
    <property type="entry name" value="MORN_2"/>
</dbReference>
<evidence type="ECO:0000313" key="2">
    <source>
        <dbReference type="Proteomes" id="UP000198379"/>
    </source>
</evidence>
<organism evidence="1 2">
    <name type="scientific">Dokdonia pacifica</name>
    <dbReference type="NCBI Taxonomy" id="1627892"/>
    <lineage>
        <taxon>Bacteria</taxon>
        <taxon>Pseudomonadati</taxon>
        <taxon>Bacteroidota</taxon>
        <taxon>Flavobacteriia</taxon>
        <taxon>Flavobacteriales</taxon>
        <taxon>Flavobacteriaceae</taxon>
        <taxon>Dokdonia</taxon>
    </lineage>
</organism>
<accession>A0A239D2I5</accession>
<dbReference type="AlphaFoldDB" id="A0A239D2I5"/>
<evidence type="ECO:0000313" key="1">
    <source>
        <dbReference type="EMBL" id="SNS26560.1"/>
    </source>
</evidence>